<dbReference type="InterPro" id="IPR014777">
    <property type="entry name" value="4pyrrole_Mease_sub1"/>
</dbReference>
<keyword evidence="1" id="KW-0963">Cytoplasm</keyword>
<feature type="region of interest" description="Disordered" evidence="6">
    <location>
        <begin position="277"/>
        <end position="316"/>
    </location>
</feature>
<dbReference type="SUPFAM" id="SSF53790">
    <property type="entry name" value="Tetrapyrrole methylase"/>
    <property type="match status" value="1"/>
</dbReference>
<evidence type="ECO:0000256" key="6">
    <source>
        <dbReference type="SAM" id="MobiDB-lite"/>
    </source>
</evidence>
<dbReference type="Gene3D" id="3.30.950.10">
    <property type="entry name" value="Methyltransferase, Cobalt-precorrin-4 Transmethylase, Domain 2"/>
    <property type="match status" value="1"/>
</dbReference>
<dbReference type="GO" id="GO:0032259">
    <property type="term" value="P:methylation"/>
    <property type="evidence" value="ECO:0007669"/>
    <property type="project" value="UniProtKB-KW"/>
</dbReference>
<dbReference type="FunFam" id="3.30.950.10:FF:000002">
    <property type="entry name" value="Ribosomal RNA small subunit methyltransferase I"/>
    <property type="match status" value="1"/>
</dbReference>
<dbReference type="InterPro" id="IPR035996">
    <property type="entry name" value="4pyrrol_Methylase_sf"/>
</dbReference>
<dbReference type="FunFam" id="3.40.1010.10:FF:000007">
    <property type="entry name" value="Ribosomal RNA small subunit methyltransferase I"/>
    <property type="match status" value="1"/>
</dbReference>
<dbReference type="AlphaFoldDB" id="A0A6J6DWA6"/>
<reference evidence="8" key="1">
    <citation type="submission" date="2020-05" db="EMBL/GenBank/DDBJ databases">
        <authorList>
            <person name="Chiriac C."/>
            <person name="Salcher M."/>
            <person name="Ghai R."/>
            <person name="Kavagutti S V."/>
        </authorList>
    </citation>
    <scope>NUCLEOTIDE SEQUENCE</scope>
</reference>
<keyword evidence="4" id="KW-0808">Transferase</keyword>
<dbReference type="PANTHER" id="PTHR46111:SF1">
    <property type="entry name" value="RIBOSOMAL RNA SMALL SUBUNIT METHYLTRANSFERASE I"/>
    <property type="match status" value="1"/>
</dbReference>
<proteinExistence type="inferred from homology"/>
<dbReference type="Pfam" id="PF00590">
    <property type="entry name" value="TP_methylase"/>
    <property type="match status" value="1"/>
</dbReference>
<dbReference type="Gene3D" id="3.40.1010.10">
    <property type="entry name" value="Cobalt-precorrin-4 Transmethylase, Domain 1"/>
    <property type="match status" value="1"/>
</dbReference>
<evidence type="ECO:0000256" key="5">
    <source>
        <dbReference type="ARBA" id="ARBA00022691"/>
    </source>
</evidence>
<protein>
    <submittedName>
        <fullName evidence="8">Unannotated protein</fullName>
    </submittedName>
</protein>
<dbReference type="InterPro" id="IPR008189">
    <property type="entry name" value="rRNA_ssu_MeTfrase_I"/>
</dbReference>
<gene>
    <name evidence="8" type="ORF">UFOPK1493_02120</name>
</gene>
<name>A0A6J6DWA6_9ZZZZ</name>
<dbReference type="GO" id="GO:0008168">
    <property type="term" value="F:methyltransferase activity"/>
    <property type="evidence" value="ECO:0007669"/>
    <property type="project" value="UniProtKB-KW"/>
</dbReference>
<organism evidence="8">
    <name type="scientific">freshwater metagenome</name>
    <dbReference type="NCBI Taxonomy" id="449393"/>
    <lineage>
        <taxon>unclassified sequences</taxon>
        <taxon>metagenomes</taxon>
        <taxon>ecological metagenomes</taxon>
    </lineage>
</organism>
<evidence type="ECO:0000256" key="1">
    <source>
        <dbReference type="ARBA" id="ARBA00022490"/>
    </source>
</evidence>
<sequence>MTARASVGGTLVLVATPIGNLGDLPPRAVEVLRGVALVCCEDTRRTGKLLHHAGVSARMAVANEHTEAARVAEVVELLGAGHDVALVTDAGTPGISDPGERLVRAVVDAGFAVSAVPGPAALVMALVVSGLDTTRFVFEGFLPRSGGERTSRLAEVAAERRTVVLYEAPHRVVRTVADLRDTCGPDRRVALARELTKLHEEVWRGTLDEAAAHLDATEPRGEYVIVLAGAARVVATTDDDAIRAALRDELEAGATRRDAVATVTAELGVARRRVYDLATALPRPTTGPDRPDRPDSPGSPGSPDSPDSPDMDDHGR</sequence>
<evidence type="ECO:0000259" key="7">
    <source>
        <dbReference type="Pfam" id="PF00590"/>
    </source>
</evidence>
<evidence type="ECO:0000256" key="4">
    <source>
        <dbReference type="ARBA" id="ARBA00022679"/>
    </source>
</evidence>
<dbReference type="PIRSF" id="PIRSF005917">
    <property type="entry name" value="MTase_YraL"/>
    <property type="match status" value="1"/>
</dbReference>
<dbReference type="EMBL" id="CAEZSR010000078">
    <property type="protein sequence ID" value="CAB4566403.1"/>
    <property type="molecule type" value="Genomic_DNA"/>
</dbReference>
<dbReference type="HAMAP" id="MF_01877">
    <property type="entry name" value="16SrRNA_methyltr_I"/>
    <property type="match status" value="1"/>
</dbReference>
<feature type="domain" description="Tetrapyrrole methylase" evidence="7">
    <location>
        <begin position="10"/>
        <end position="210"/>
    </location>
</feature>
<dbReference type="NCBIfam" id="TIGR00096">
    <property type="entry name" value="16S rRNA (cytidine(1402)-2'-O)-methyltransferase"/>
    <property type="match status" value="1"/>
</dbReference>
<dbReference type="InterPro" id="IPR014776">
    <property type="entry name" value="4pyrrole_Mease_sub2"/>
</dbReference>
<evidence type="ECO:0000256" key="2">
    <source>
        <dbReference type="ARBA" id="ARBA00022552"/>
    </source>
</evidence>
<keyword evidence="3" id="KW-0489">Methyltransferase</keyword>
<evidence type="ECO:0000256" key="3">
    <source>
        <dbReference type="ARBA" id="ARBA00022603"/>
    </source>
</evidence>
<dbReference type="InterPro" id="IPR000878">
    <property type="entry name" value="4pyrrol_Mease"/>
</dbReference>
<keyword evidence="5" id="KW-0949">S-adenosyl-L-methionine</keyword>
<keyword evidence="2" id="KW-0698">rRNA processing</keyword>
<feature type="compositionally biased region" description="Low complexity" evidence="6">
    <location>
        <begin position="296"/>
        <end position="305"/>
    </location>
</feature>
<dbReference type="GO" id="GO:0006364">
    <property type="term" value="P:rRNA processing"/>
    <property type="evidence" value="ECO:0007669"/>
    <property type="project" value="UniProtKB-KW"/>
</dbReference>
<accession>A0A6J6DWA6</accession>
<dbReference type="CDD" id="cd11648">
    <property type="entry name" value="RsmI"/>
    <property type="match status" value="1"/>
</dbReference>
<evidence type="ECO:0000313" key="8">
    <source>
        <dbReference type="EMBL" id="CAB4566403.1"/>
    </source>
</evidence>
<dbReference type="PANTHER" id="PTHR46111">
    <property type="entry name" value="RIBOSOMAL RNA SMALL SUBUNIT METHYLTRANSFERASE I"/>
    <property type="match status" value="1"/>
</dbReference>